<dbReference type="Pfam" id="PF10276">
    <property type="entry name" value="zf-CHCC"/>
    <property type="match status" value="1"/>
</dbReference>
<evidence type="ECO:0000313" key="3">
    <source>
        <dbReference type="Proteomes" id="UP000663400"/>
    </source>
</evidence>
<proteinExistence type="predicted"/>
<accession>A0ABX7R9N7</accession>
<sequence length="65" mass="7250">MTAATAHPTQANAEKRYVVHRGDLPLSCPLPSMALWNSHPRVYLPVEEEGEVQCPYCGSHFVLED</sequence>
<evidence type="ECO:0000259" key="1">
    <source>
        <dbReference type="Pfam" id="PF10276"/>
    </source>
</evidence>
<dbReference type="Gene3D" id="2.60.260.40">
    <property type="entry name" value="q5lls5 like domains"/>
    <property type="match status" value="1"/>
</dbReference>
<keyword evidence="2" id="KW-0862">Zinc</keyword>
<dbReference type="Proteomes" id="UP000663400">
    <property type="component" value="Chromosome"/>
</dbReference>
<dbReference type="GO" id="GO:0008270">
    <property type="term" value="F:zinc ion binding"/>
    <property type="evidence" value="ECO:0007669"/>
    <property type="project" value="UniProtKB-KW"/>
</dbReference>
<protein>
    <submittedName>
        <fullName evidence="2">Zinc-finger domain-containing protein</fullName>
    </submittedName>
</protein>
<keyword evidence="2" id="KW-0863">Zinc-finger</keyword>
<keyword evidence="2" id="KW-0479">Metal-binding</keyword>
<keyword evidence="3" id="KW-1185">Reference proteome</keyword>
<dbReference type="EMBL" id="CP071517">
    <property type="protein sequence ID" value="QSX74784.1"/>
    <property type="molecule type" value="Genomic_DNA"/>
</dbReference>
<evidence type="ECO:0000313" key="2">
    <source>
        <dbReference type="EMBL" id="QSX74784.1"/>
    </source>
</evidence>
<gene>
    <name evidence="2" type="ORF">HIV01_016770</name>
</gene>
<dbReference type="RefSeq" id="WP_200608698.1">
    <property type="nucleotide sequence ID" value="NZ_CP071517.1"/>
</dbReference>
<feature type="domain" description="Zinc finger CHCC-type" evidence="1">
    <location>
        <begin position="38"/>
        <end position="61"/>
    </location>
</feature>
<name>A0ABX7R9N7_9GAMM</name>
<dbReference type="InterPro" id="IPR019401">
    <property type="entry name" value="Znf_CHCC"/>
</dbReference>
<reference evidence="2 3" key="1">
    <citation type="submission" date="2021-02" db="EMBL/GenBank/DDBJ databases">
        <title>Lysobacter arenosi sp. nov., isolated from soil of gangwondo yeongwol, south Korea.</title>
        <authorList>
            <person name="Kim K.R."/>
            <person name="Kim K.H."/>
            <person name="Jeon C.O."/>
        </authorList>
    </citation>
    <scope>NUCLEOTIDE SEQUENCE [LARGE SCALE GENOMIC DNA]</scope>
    <source>
        <strain evidence="2 3">R7</strain>
    </source>
</reference>
<organism evidence="2 3">
    <name type="scientific">Lysobacter arenosi</name>
    <dbReference type="NCBI Taxonomy" id="2795387"/>
    <lineage>
        <taxon>Bacteria</taxon>
        <taxon>Pseudomonadati</taxon>
        <taxon>Pseudomonadota</taxon>
        <taxon>Gammaproteobacteria</taxon>
        <taxon>Lysobacterales</taxon>
        <taxon>Lysobacteraceae</taxon>
        <taxon>Lysobacter</taxon>
    </lineage>
</organism>